<keyword evidence="3" id="KW-0285">Flavoprotein</keyword>
<feature type="domain" description="FAD-binding" evidence="7">
    <location>
        <begin position="31"/>
        <end position="412"/>
    </location>
</feature>
<dbReference type="PANTHER" id="PTHR43004">
    <property type="entry name" value="TRK SYSTEM POTASSIUM UPTAKE PROTEIN"/>
    <property type="match status" value="1"/>
</dbReference>
<dbReference type="Pfam" id="PF07976">
    <property type="entry name" value="Phe_hydrox_dim"/>
    <property type="match status" value="1"/>
</dbReference>
<dbReference type="PATRIC" id="fig|42256.3.peg.2848"/>
<dbReference type="Proteomes" id="UP001281130">
    <property type="component" value="Unassembled WGS sequence"/>
</dbReference>
<reference evidence="10" key="2">
    <citation type="submission" date="2023-11" db="EMBL/GenBank/DDBJ databases">
        <title>MicrobeMod: A computational toolkit for identifying prokaryotic methylation and restriction-modification with nanopore sequencing.</title>
        <authorList>
            <person name="Crits-Christoph A."/>
            <person name="Kang S.C."/>
            <person name="Lee H."/>
            <person name="Ostrov N."/>
        </authorList>
    </citation>
    <scope>NUCLEOTIDE SEQUENCE</scope>
    <source>
        <strain evidence="10">ATCC 51242</strain>
    </source>
</reference>
<dbReference type="AlphaFoldDB" id="A0A023X7Q2"/>
<evidence type="ECO:0000313" key="11">
    <source>
        <dbReference type="Proteomes" id="UP000025229"/>
    </source>
</evidence>
<feature type="domain" description="Phenol hydroxylase-like C-terminal dimerisation" evidence="8">
    <location>
        <begin position="456"/>
        <end position="647"/>
    </location>
</feature>
<evidence type="ECO:0000256" key="2">
    <source>
        <dbReference type="ARBA" id="ARBA00007801"/>
    </source>
</evidence>
<dbReference type="GO" id="GO:0016709">
    <property type="term" value="F:oxidoreductase activity, acting on paired donors, with incorporation or reduction of molecular oxygen, NAD(P)H as one donor, and incorporation of one atom of oxygen"/>
    <property type="evidence" value="ECO:0007669"/>
    <property type="project" value="UniProtKB-ARBA"/>
</dbReference>
<proteinExistence type="inferred from homology"/>
<protein>
    <submittedName>
        <fullName evidence="9">FAD binding domain</fullName>
    </submittedName>
    <submittedName>
        <fullName evidence="10">FAD-binding monooxygenase</fullName>
    </submittedName>
</protein>
<sequence length="666" mass="74151">MQFHLNGFRAGDPAVHEPAGAPARSESLPEEVDVLIVGCGPAGLTLAAQLAHFPEITTRIVERKDGPLRLGQADGIACRTMEMFEAFGFSERVLKEAYWVNETVFWKPDETDRRTIARSGRVQDTEDGLSEFPHVILNQARVHDFYLDVMRNSPTRLEPNYSRRLVDLKIDAEELEESEARSGDYPVTVKLERTDGDHEGETETVRARYVIGCDGARSAVRKFLGRSMRGDSANQAWGVMDVLAVTDFPDIRLKAVVHSANEGNLLVIPREGGYLVRLYIELDKLKEGERLARESVTSEQLVAAAQRILHPYTLDVKEIAWWSVYEIGQRLCSRFDDVPEEEAGERPPRVFIAGDACHTHSPKAGQGMNVSMGDAFNLGWKLASVIRGRCKPEILSTYTAERQTVAQELIDFDREFARMFSAPPRAEGDSTEDSVDPKEFQAYFVKQGRFTAGTAVQYYPSPISAEPTHQALAGGLTVGKRFHSAPVIRLADAKPVHLGHTVKADGRWRVFAFSGRENPADPSSSIQRLCRFLEESPESPVRRYTPEGADVDSVIDVRAVFQQGHRELALREMPAFLLPRKGRYGLTDYEKMFCPDLKGGDDVFEMRGIDRERGCLVVVRPDGYVAHVLPLDAHEELAAFFAGFMLEADRQSAGLAAKGPSWPASS</sequence>
<gene>
    <name evidence="9" type="ORF">RradSPS_2796</name>
    <name evidence="10" type="ORF">SIL72_15105</name>
</gene>
<dbReference type="InterPro" id="IPR038220">
    <property type="entry name" value="PHOX_C_sf"/>
</dbReference>
<dbReference type="Proteomes" id="UP000025229">
    <property type="component" value="Plasmid 1"/>
</dbReference>
<dbReference type="InterPro" id="IPR050641">
    <property type="entry name" value="RIFMO-like"/>
</dbReference>
<comment type="cofactor">
    <cofactor evidence="1">
        <name>FAD</name>
        <dbReference type="ChEBI" id="CHEBI:57692"/>
    </cofactor>
</comment>
<dbReference type="eggNOG" id="COG0654">
    <property type="taxonomic scope" value="Bacteria"/>
</dbReference>
<dbReference type="Gene3D" id="3.40.30.20">
    <property type="match status" value="1"/>
</dbReference>
<dbReference type="InterPro" id="IPR012941">
    <property type="entry name" value="Phe_hydrox_C_dim_dom"/>
</dbReference>
<dbReference type="RefSeq" id="WP_051589996.1">
    <property type="nucleotide sequence ID" value="NZ_CP007515.1"/>
</dbReference>
<dbReference type="InterPro" id="IPR036249">
    <property type="entry name" value="Thioredoxin-like_sf"/>
</dbReference>
<keyword evidence="9" id="KW-0614">Plasmid</keyword>
<evidence type="ECO:0000313" key="9">
    <source>
        <dbReference type="EMBL" id="AHY48079.1"/>
    </source>
</evidence>
<keyword evidence="5" id="KW-0560">Oxidoreductase</keyword>
<evidence type="ECO:0000256" key="5">
    <source>
        <dbReference type="ARBA" id="ARBA00023002"/>
    </source>
</evidence>
<evidence type="ECO:0000259" key="8">
    <source>
        <dbReference type="Pfam" id="PF07976"/>
    </source>
</evidence>
<comment type="similarity">
    <text evidence="2">Belongs to the PheA/TfdB FAD monooxygenase family.</text>
</comment>
<organism evidence="9 11">
    <name type="scientific">Rubrobacter radiotolerans</name>
    <name type="common">Arthrobacter radiotolerans</name>
    <dbReference type="NCBI Taxonomy" id="42256"/>
    <lineage>
        <taxon>Bacteria</taxon>
        <taxon>Bacillati</taxon>
        <taxon>Actinomycetota</taxon>
        <taxon>Rubrobacteria</taxon>
        <taxon>Rubrobacterales</taxon>
        <taxon>Rubrobacteraceae</taxon>
        <taxon>Rubrobacter</taxon>
    </lineage>
</organism>
<dbReference type="NCBIfam" id="NF006144">
    <property type="entry name" value="PRK08294.1"/>
    <property type="match status" value="1"/>
</dbReference>
<dbReference type="SUPFAM" id="SSF54373">
    <property type="entry name" value="FAD-linked reductases, C-terminal domain"/>
    <property type="match status" value="1"/>
</dbReference>
<geneLocation type="plasmid" evidence="9">
    <name>1</name>
</geneLocation>
<keyword evidence="10" id="KW-0503">Monooxygenase</keyword>
<feature type="region of interest" description="Disordered" evidence="6">
    <location>
        <begin position="1"/>
        <end position="26"/>
    </location>
</feature>
<reference evidence="9 11" key="1">
    <citation type="submission" date="2014-03" db="EMBL/GenBank/DDBJ databases">
        <title>Complete genome sequence of the Radio-Resistant Rubrobacter radiotolerans RSPS-4.</title>
        <authorList>
            <person name="Egas C.C."/>
            <person name="Barroso C.C."/>
            <person name="Froufe H.J.C."/>
            <person name="Pacheco J.J."/>
            <person name="Albuquerque L.L."/>
            <person name="da Costa M.M.S."/>
        </authorList>
    </citation>
    <scope>NUCLEOTIDE SEQUENCE [LARGE SCALE GENOMIC DNA]</scope>
    <source>
        <strain evidence="9 11">RSPS-4</strain>
        <plasmid evidence="9 11">1</plasmid>
    </source>
</reference>
<dbReference type="EMBL" id="JAWXXX010000002">
    <property type="protein sequence ID" value="MDX5895354.1"/>
    <property type="molecule type" value="Genomic_DNA"/>
</dbReference>
<dbReference type="Pfam" id="PF01494">
    <property type="entry name" value="FAD_binding_3"/>
    <property type="match status" value="1"/>
</dbReference>
<dbReference type="InterPro" id="IPR036188">
    <property type="entry name" value="FAD/NAD-bd_sf"/>
</dbReference>
<dbReference type="EMBL" id="CP007515">
    <property type="protein sequence ID" value="AHY48079.1"/>
    <property type="molecule type" value="Genomic_DNA"/>
</dbReference>
<dbReference type="SUPFAM" id="SSF51905">
    <property type="entry name" value="FAD/NAD(P)-binding domain"/>
    <property type="match status" value="1"/>
</dbReference>
<evidence type="ECO:0000313" key="10">
    <source>
        <dbReference type="EMBL" id="MDX5895354.1"/>
    </source>
</evidence>
<dbReference type="KEGG" id="rrd:RradSPS_2796"/>
<name>A0A023X7Q2_RUBRA</name>
<evidence type="ECO:0000256" key="1">
    <source>
        <dbReference type="ARBA" id="ARBA00001974"/>
    </source>
</evidence>
<dbReference type="CDD" id="cd02979">
    <property type="entry name" value="PHOX_C"/>
    <property type="match status" value="1"/>
</dbReference>
<dbReference type="HOGENOM" id="CLU_009665_9_2_11"/>
<accession>A0A023X7Q2</accession>
<dbReference type="OrthoDB" id="3316391at2"/>
<keyword evidence="11" id="KW-1185">Reference proteome</keyword>
<evidence type="ECO:0000256" key="6">
    <source>
        <dbReference type="SAM" id="MobiDB-lite"/>
    </source>
</evidence>
<dbReference type="PANTHER" id="PTHR43004:SF19">
    <property type="entry name" value="BINDING MONOOXYGENASE, PUTATIVE (JCVI)-RELATED"/>
    <property type="match status" value="1"/>
</dbReference>
<dbReference type="InterPro" id="IPR002938">
    <property type="entry name" value="FAD-bd"/>
</dbReference>
<evidence type="ECO:0000259" key="7">
    <source>
        <dbReference type="Pfam" id="PF01494"/>
    </source>
</evidence>
<dbReference type="Gene3D" id="3.50.50.60">
    <property type="entry name" value="FAD/NAD(P)-binding domain"/>
    <property type="match status" value="1"/>
</dbReference>
<dbReference type="Gene3D" id="3.30.9.10">
    <property type="entry name" value="D-Amino Acid Oxidase, subunit A, domain 2"/>
    <property type="match status" value="1"/>
</dbReference>
<evidence type="ECO:0000256" key="3">
    <source>
        <dbReference type="ARBA" id="ARBA00022630"/>
    </source>
</evidence>
<dbReference type="SUPFAM" id="SSF52833">
    <property type="entry name" value="Thioredoxin-like"/>
    <property type="match status" value="1"/>
</dbReference>
<keyword evidence="4" id="KW-0274">FAD</keyword>
<dbReference type="PRINTS" id="PR00420">
    <property type="entry name" value="RNGMNOXGNASE"/>
</dbReference>
<evidence type="ECO:0000256" key="4">
    <source>
        <dbReference type="ARBA" id="ARBA00022827"/>
    </source>
</evidence>
<dbReference type="GO" id="GO:0071949">
    <property type="term" value="F:FAD binding"/>
    <property type="evidence" value="ECO:0007669"/>
    <property type="project" value="InterPro"/>
</dbReference>